<sequence>MDEQKDLPKKITLPAIAERGFGQLAKNLLAMSSYNLILARYSSISTYSAGGWAFPSAVPDFYVRELFGSCHLYCTDNIRSSTIDTSRAPVIQAPSIRPTPIARPPSAAQSA</sequence>
<evidence type="ECO:0000313" key="1">
    <source>
        <dbReference type="EMBL" id="SEJ79947.1"/>
    </source>
</evidence>
<name>A0A1H7BUE0_9BACL</name>
<gene>
    <name evidence="1" type="ORF">SAMN04488127_2843</name>
</gene>
<evidence type="ECO:0000313" key="2">
    <source>
        <dbReference type="Proteomes" id="UP000199200"/>
    </source>
</evidence>
<dbReference type="EMBL" id="FNZF01000007">
    <property type="protein sequence ID" value="SEJ79947.1"/>
    <property type="molecule type" value="Genomic_DNA"/>
</dbReference>
<accession>A0A1H7BUE0</accession>
<protein>
    <submittedName>
        <fullName evidence="1">Uncharacterized protein</fullName>
    </submittedName>
</protein>
<reference evidence="2" key="1">
    <citation type="submission" date="2016-10" db="EMBL/GenBank/DDBJ databases">
        <authorList>
            <person name="Varghese N."/>
            <person name="Submissions S."/>
        </authorList>
    </citation>
    <scope>NUCLEOTIDE SEQUENCE [LARGE SCALE GENOMIC DNA]</scope>
    <source>
        <strain evidence="2">CGMCC 1.6763</strain>
    </source>
</reference>
<dbReference type="Proteomes" id="UP000199200">
    <property type="component" value="Unassembled WGS sequence"/>
</dbReference>
<keyword evidence="2" id="KW-1185">Reference proteome</keyword>
<organism evidence="1 2">
    <name type="scientific">Bhargavaea ginsengi</name>
    <dbReference type="NCBI Taxonomy" id="426757"/>
    <lineage>
        <taxon>Bacteria</taxon>
        <taxon>Bacillati</taxon>
        <taxon>Bacillota</taxon>
        <taxon>Bacilli</taxon>
        <taxon>Bacillales</taxon>
        <taxon>Caryophanaceae</taxon>
        <taxon>Bhargavaea</taxon>
    </lineage>
</organism>
<dbReference type="AlphaFoldDB" id="A0A1H7BUE0"/>
<dbReference type="STRING" id="426757.SAMN04488127_2843"/>
<proteinExistence type="predicted"/>